<dbReference type="Proteomes" id="UP001620645">
    <property type="component" value="Unassembled WGS sequence"/>
</dbReference>
<feature type="signal peptide" evidence="1">
    <location>
        <begin position="1"/>
        <end position="18"/>
    </location>
</feature>
<organism evidence="2 3">
    <name type="scientific">Heterodera schachtii</name>
    <name type="common">Sugarbeet cyst nematode worm</name>
    <name type="synonym">Tylenchus schachtii</name>
    <dbReference type="NCBI Taxonomy" id="97005"/>
    <lineage>
        <taxon>Eukaryota</taxon>
        <taxon>Metazoa</taxon>
        <taxon>Ecdysozoa</taxon>
        <taxon>Nematoda</taxon>
        <taxon>Chromadorea</taxon>
        <taxon>Rhabditida</taxon>
        <taxon>Tylenchina</taxon>
        <taxon>Tylenchomorpha</taxon>
        <taxon>Tylenchoidea</taxon>
        <taxon>Heteroderidae</taxon>
        <taxon>Heteroderinae</taxon>
        <taxon>Heterodera</taxon>
    </lineage>
</organism>
<evidence type="ECO:0000256" key="1">
    <source>
        <dbReference type="SAM" id="SignalP"/>
    </source>
</evidence>
<dbReference type="AlphaFoldDB" id="A0ABD2K7H0"/>
<feature type="chain" id="PRO_5044882665" evidence="1">
    <location>
        <begin position="19"/>
        <end position="85"/>
    </location>
</feature>
<protein>
    <submittedName>
        <fullName evidence="2">Uncharacterized protein</fullName>
    </submittedName>
</protein>
<gene>
    <name evidence="2" type="ORF">niasHS_000450</name>
</gene>
<accession>A0ABD2K7H0</accession>
<dbReference type="EMBL" id="JBICCN010000044">
    <property type="protein sequence ID" value="KAL3098663.1"/>
    <property type="molecule type" value="Genomic_DNA"/>
</dbReference>
<name>A0ABD2K7H0_HETSC</name>
<evidence type="ECO:0000313" key="3">
    <source>
        <dbReference type="Proteomes" id="UP001620645"/>
    </source>
</evidence>
<reference evidence="2 3" key="1">
    <citation type="submission" date="2024-10" db="EMBL/GenBank/DDBJ databases">
        <authorList>
            <person name="Kim D."/>
        </authorList>
    </citation>
    <scope>NUCLEOTIDE SEQUENCE [LARGE SCALE GENOMIC DNA]</scope>
    <source>
        <strain evidence="2">Taebaek</strain>
    </source>
</reference>
<sequence length="85" mass="9625">MFKILFFSISLFIVPIIADYKPSCKCPEKEQPGQLSCWGCESSCEQPRIDVCLAKGPCDCSCDCLPGFVRDKKTKKCVPKEKCYY</sequence>
<keyword evidence="3" id="KW-1185">Reference proteome</keyword>
<keyword evidence="1" id="KW-0732">Signal</keyword>
<proteinExistence type="predicted"/>
<comment type="caution">
    <text evidence="2">The sequence shown here is derived from an EMBL/GenBank/DDBJ whole genome shotgun (WGS) entry which is preliminary data.</text>
</comment>
<evidence type="ECO:0000313" key="2">
    <source>
        <dbReference type="EMBL" id="KAL3098663.1"/>
    </source>
</evidence>